<dbReference type="SUPFAM" id="SSF140459">
    <property type="entry name" value="PE/PPE dimer-like"/>
    <property type="match status" value="1"/>
</dbReference>
<dbReference type="Gene3D" id="1.10.287.850">
    <property type="entry name" value="HP0062-like domain"/>
    <property type="match status" value="1"/>
</dbReference>
<proteinExistence type="predicted"/>
<organism evidence="2 3">
    <name type="scientific">Mycobacterium ulcerans str. Harvey</name>
    <dbReference type="NCBI Taxonomy" id="1299332"/>
    <lineage>
        <taxon>Bacteria</taxon>
        <taxon>Bacillati</taxon>
        <taxon>Actinomycetota</taxon>
        <taxon>Actinomycetes</taxon>
        <taxon>Mycobacteriales</taxon>
        <taxon>Mycobacteriaceae</taxon>
        <taxon>Mycobacterium</taxon>
        <taxon>Mycobacterium ulcerans group</taxon>
    </lineage>
</organism>
<comment type="caution">
    <text evidence="2">The sequence shown here is derived from an EMBL/GenBank/DDBJ whole genome shotgun (WGS) entry which is preliminary data.</text>
</comment>
<evidence type="ECO:0000313" key="2">
    <source>
        <dbReference type="EMBL" id="EUA91025.1"/>
    </source>
</evidence>
<evidence type="ECO:0000313" key="3">
    <source>
        <dbReference type="Proteomes" id="UP000020681"/>
    </source>
</evidence>
<accession>A0ABP3AIH5</accession>
<protein>
    <submittedName>
        <fullName evidence="2">PE family protein</fullName>
    </submittedName>
</protein>
<name>A0ABP3AIH5_MYCUL</name>
<gene>
    <name evidence="2" type="ORF">I551_2623</name>
</gene>
<dbReference type="EMBL" id="JAOL01000097">
    <property type="protein sequence ID" value="EUA91025.1"/>
    <property type="molecule type" value="Genomic_DNA"/>
</dbReference>
<dbReference type="Pfam" id="PF00934">
    <property type="entry name" value="PE"/>
    <property type="match status" value="1"/>
</dbReference>
<evidence type="ECO:0000259" key="1">
    <source>
        <dbReference type="Pfam" id="PF00934"/>
    </source>
</evidence>
<feature type="domain" description="PE" evidence="1">
    <location>
        <begin position="2"/>
        <end position="39"/>
    </location>
</feature>
<sequence length="44" mass="4286">MEAAQAVAVPTTALAAAGEDEVSAAIAALFGTFGQEYQGSGVVD</sequence>
<keyword evidence="3" id="KW-1185">Reference proteome</keyword>
<dbReference type="InterPro" id="IPR038332">
    <property type="entry name" value="PPE_sf"/>
</dbReference>
<reference evidence="2 3" key="1">
    <citation type="submission" date="2014-01" db="EMBL/GenBank/DDBJ databases">
        <authorList>
            <person name="Dobos K."/>
            <person name="Lenaerts A."/>
            <person name="Ordway D."/>
            <person name="DeGroote M.A."/>
            <person name="Parker T."/>
            <person name="Sizemore C."/>
            <person name="Tallon L.J."/>
            <person name="Sadzewicz L.K."/>
            <person name="Sengamalay N."/>
            <person name="Fraser C.M."/>
            <person name="Hine E."/>
            <person name="Shefchek K.A."/>
            <person name="Das S.P."/>
            <person name="Tettelin H."/>
        </authorList>
    </citation>
    <scope>NUCLEOTIDE SEQUENCE [LARGE SCALE GENOMIC DNA]</scope>
    <source>
        <strain evidence="2 3">Harvey</strain>
    </source>
</reference>
<dbReference type="Proteomes" id="UP000020681">
    <property type="component" value="Unassembled WGS sequence"/>
</dbReference>
<dbReference type="InterPro" id="IPR000084">
    <property type="entry name" value="PE-PGRS_N"/>
</dbReference>